<dbReference type="GO" id="GO:1901137">
    <property type="term" value="P:carbohydrate derivative biosynthetic process"/>
    <property type="evidence" value="ECO:0007669"/>
    <property type="project" value="UniProtKB-ARBA"/>
</dbReference>
<comment type="caution">
    <text evidence="4">The sequence shown here is derived from an EMBL/GenBank/DDBJ whole genome shotgun (WGS) entry which is preliminary data.</text>
</comment>
<evidence type="ECO:0000259" key="2">
    <source>
        <dbReference type="Pfam" id="PF03033"/>
    </source>
</evidence>
<evidence type="ECO:0008006" key="6">
    <source>
        <dbReference type="Google" id="ProtNLM"/>
    </source>
</evidence>
<dbReference type="Pfam" id="PF03033">
    <property type="entry name" value="Glyco_transf_28"/>
    <property type="match status" value="1"/>
</dbReference>
<dbReference type="RefSeq" id="WP_126606608.1">
    <property type="nucleotide sequence ID" value="NZ_AP025144.1"/>
</dbReference>
<dbReference type="GO" id="GO:0016758">
    <property type="term" value="F:hexosyltransferase activity"/>
    <property type="evidence" value="ECO:0007669"/>
    <property type="project" value="InterPro"/>
</dbReference>
<name>A0AAV5NW39_9VIBR</name>
<dbReference type="EMBL" id="BSNX01000056">
    <property type="protein sequence ID" value="GLQ74643.1"/>
    <property type="molecule type" value="Genomic_DNA"/>
</dbReference>
<dbReference type="Proteomes" id="UP001156690">
    <property type="component" value="Unassembled WGS sequence"/>
</dbReference>
<dbReference type="Pfam" id="PF06722">
    <property type="entry name" value="EryCIII-like_C"/>
    <property type="match status" value="1"/>
</dbReference>
<reference evidence="5" key="1">
    <citation type="journal article" date="2019" name="Int. J. Syst. Evol. Microbiol.">
        <title>The Global Catalogue of Microorganisms (GCM) 10K type strain sequencing project: providing services to taxonomists for standard genome sequencing and annotation.</title>
        <authorList>
            <consortium name="The Broad Institute Genomics Platform"/>
            <consortium name="The Broad Institute Genome Sequencing Center for Infectious Disease"/>
            <person name="Wu L."/>
            <person name="Ma J."/>
        </authorList>
    </citation>
    <scope>NUCLEOTIDE SEQUENCE [LARGE SCALE GENOMIC DNA]</scope>
    <source>
        <strain evidence="5">NBRC 15640</strain>
    </source>
</reference>
<proteinExistence type="predicted"/>
<dbReference type="InterPro" id="IPR050426">
    <property type="entry name" value="Glycosyltransferase_28"/>
</dbReference>
<organism evidence="4 5">
    <name type="scientific">Vibrio penaeicida</name>
    <dbReference type="NCBI Taxonomy" id="104609"/>
    <lineage>
        <taxon>Bacteria</taxon>
        <taxon>Pseudomonadati</taxon>
        <taxon>Pseudomonadota</taxon>
        <taxon>Gammaproteobacteria</taxon>
        <taxon>Vibrionales</taxon>
        <taxon>Vibrionaceae</taxon>
        <taxon>Vibrio</taxon>
    </lineage>
</organism>
<gene>
    <name evidence="4" type="ORF">GCM10007932_40040</name>
</gene>
<feature type="region of interest" description="Disordered" evidence="1">
    <location>
        <begin position="402"/>
        <end position="424"/>
    </location>
</feature>
<dbReference type="Gene3D" id="3.40.50.2000">
    <property type="entry name" value="Glycogen Phosphorylase B"/>
    <property type="match status" value="2"/>
</dbReference>
<evidence type="ECO:0000259" key="3">
    <source>
        <dbReference type="Pfam" id="PF06722"/>
    </source>
</evidence>
<dbReference type="InterPro" id="IPR010610">
    <property type="entry name" value="EryCIII-like_C"/>
</dbReference>
<dbReference type="GO" id="GO:0005975">
    <property type="term" value="P:carbohydrate metabolic process"/>
    <property type="evidence" value="ECO:0007669"/>
    <property type="project" value="InterPro"/>
</dbReference>
<evidence type="ECO:0000256" key="1">
    <source>
        <dbReference type="SAM" id="MobiDB-lite"/>
    </source>
</evidence>
<dbReference type="PANTHER" id="PTHR48050:SF13">
    <property type="entry name" value="STEROL 3-BETA-GLUCOSYLTRANSFERASE UGT80A2"/>
    <property type="match status" value="1"/>
</dbReference>
<feature type="domain" description="Erythromycin biosynthesis protein CIII-like C-terminal" evidence="3">
    <location>
        <begin position="271"/>
        <end position="394"/>
    </location>
</feature>
<dbReference type="AlphaFoldDB" id="A0AAV5NW39"/>
<sequence>MANILISTHWVGGDVIPFIRLAEYLKKQGHSVRIFSHYGYQQWAEDAGVNFTSWEDEDSYHELQECLPNFLQPFSQPDQFQHFRQQYLSPEKRLKEFNILAQYANEPETILIGRCRSSIAAMHLSEVCQLPFISVYLAPSNLSYMALINQAFKATLDKEVNDFRALLQLEGQTTWQDYQFSSVHNLGFWPSWFSNEVFDSKLEISHVGFPLTADKSTDIEKPRDLLPEAIERFFLANPNPVLITGGTSQLVSKDLYKTAIDACAQANRPAIVVTEHDLMLPSELPKHVIRARKLSFERVFSRCSLVIHHGGIGSSAQCVSAGVPQLVMAHMTDGPDNARKLEAQQIARFLPQAEWTTTHLLQVMEELGSQSVLEHCQSLAELTSQEQPFEAVHQRVQKLVESGGGYIPHPSSMVTDTSDKPKIKSKTSINKKALLMRRLKQKSHE</sequence>
<evidence type="ECO:0000313" key="5">
    <source>
        <dbReference type="Proteomes" id="UP001156690"/>
    </source>
</evidence>
<evidence type="ECO:0000313" key="4">
    <source>
        <dbReference type="EMBL" id="GLQ74643.1"/>
    </source>
</evidence>
<protein>
    <recommendedName>
        <fullName evidence="6">Glycosyltransferase</fullName>
    </recommendedName>
</protein>
<dbReference type="PANTHER" id="PTHR48050">
    <property type="entry name" value="STEROL 3-BETA-GLUCOSYLTRANSFERASE"/>
    <property type="match status" value="1"/>
</dbReference>
<feature type="domain" description="Glycosyltransferase family 28 N-terminal" evidence="2">
    <location>
        <begin position="12"/>
        <end position="96"/>
    </location>
</feature>
<keyword evidence="5" id="KW-1185">Reference proteome</keyword>
<accession>A0AAV5NW39</accession>
<dbReference type="SUPFAM" id="SSF53756">
    <property type="entry name" value="UDP-Glycosyltransferase/glycogen phosphorylase"/>
    <property type="match status" value="1"/>
</dbReference>
<dbReference type="InterPro" id="IPR004276">
    <property type="entry name" value="GlycoTrans_28_N"/>
</dbReference>